<dbReference type="EMBL" id="CP002105">
    <property type="protein sequence ID" value="ADL13217.1"/>
    <property type="molecule type" value="Genomic_DNA"/>
</dbReference>
<evidence type="ECO:0000256" key="1">
    <source>
        <dbReference type="SAM" id="Phobius"/>
    </source>
</evidence>
<dbReference type="OrthoDB" id="1707382at2"/>
<dbReference type="NCBIfam" id="TIGR02831">
    <property type="entry name" value="spo_II_M"/>
    <property type="match status" value="1"/>
</dbReference>
<reference evidence="2 3" key="1">
    <citation type="journal article" date="2010" name="Stand. Genomic Sci.">
        <title>Complete genome sequence of Acetohalobium arabaticum type strain (Z-7288).</title>
        <authorList>
            <person name="Sikorski J."/>
            <person name="Lapidus A."/>
            <person name="Chertkov O."/>
            <person name="Lucas S."/>
            <person name="Copeland A."/>
            <person name="Glavina Del Rio T."/>
            <person name="Nolan M."/>
            <person name="Tice H."/>
            <person name="Cheng J.F."/>
            <person name="Han C."/>
            <person name="Brambilla E."/>
            <person name="Pitluck S."/>
            <person name="Liolios K."/>
            <person name="Ivanova N."/>
            <person name="Mavromatis K."/>
            <person name="Mikhailova N."/>
            <person name="Pati A."/>
            <person name="Bruce D."/>
            <person name="Detter C."/>
            <person name="Tapia R."/>
            <person name="Goodwin L."/>
            <person name="Chen A."/>
            <person name="Palaniappan K."/>
            <person name="Land M."/>
            <person name="Hauser L."/>
            <person name="Chang Y.J."/>
            <person name="Jeffries C.D."/>
            <person name="Rohde M."/>
            <person name="Goker M."/>
            <person name="Spring S."/>
            <person name="Woyke T."/>
            <person name="Bristow J."/>
            <person name="Eisen J.A."/>
            <person name="Markowitz V."/>
            <person name="Hugenholtz P."/>
            <person name="Kyrpides N.C."/>
            <person name="Klenk H.P."/>
        </authorList>
    </citation>
    <scope>NUCLEOTIDE SEQUENCE [LARGE SCALE GENOMIC DNA]</scope>
    <source>
        <strain evidence="3">ATCC 49924 / DSM 5501 / Z-7288</strain>
    </source>
</reference>
<evidence type="ECO:0000313" key="2">
    <source>
        <dbReference type="EMBL" id="ADL13217.1"/>
    </source>
</evidence>
<dbReference type="Pfam" id="PF01944">
    <property type="entry name" value="SpoIIM"/>
    <property type="match status" value="1"/>
</dbReference>
<dbReference type="PIRSF" id="PIRSF038973">
    <property type="entry name" value="SpoIIM"/>
    <property type="match status" value="1"/>
</dbReference>
<gene>
    <name evidence="2" type="ordered locus">Acear_1712</name>
</gene>
<keyword evidence="1" id="KW-1133">Transmembrane helix</keyword>
<feature type="transmembrane region" description="Helical" evidence="1">
    <location>
        <begin position="84"/>
        <end position="107"/>
    </location>
</feature>
<dbReference type="InterPro" id="IPR002798">
    <property type="entry name" value="SpoIIM-like"/>
</dbReference>
<dbReference type="eggNOG" id="COG1300">
    <property type="taxonomic scope" value="Bacteria"/>
</dbReference>
<accession>D9QRS6</accession>
<keyword evidence="1" id="KW-0472">Membrane</keyword>
<proteinExistence type="predicted"/>
<keyword evidence="1" id="KW-0812">Transmembrane</keyword>
<organism evidence="2 3">
    <name type="scientific">Acetohalobium arabaticum (strain ATCC 49924 / DSM 5501 / Z-7288)</name>
    <dbReference type="NCBI Taxonomy" id="574087"/>
    <lineage>
        <taxon>Bacteria</taxon>
        <taxon>Bacillati</taxon>
        <taxon>Bacillota</taxon>
        <taxon>Clostridia</taxon>
        <taxon>Halanaerobiales</taxon>
        <taxon>Halobacteroidaceae</taxon>
        <taxon>Acetohalobium</taxon>
    </lineage>
</organism>
<evidence type="ECO:0000313" key="3">
    <source>
        <dbReference type="Proteomes" id="UP000001661"/>
    </source>
</evidence>
<sequence length="214" mass="23906">MFSLRQLGTSSIQFMRRNLSILLFLIIIFISGVTFGAIAVKMLSYAEKNQLVNYLANFFQNFKGKLVLQQEILAQEAVFYNLKLILLVWILGISIVGMPIIPILVFLRGFILGFAVGFLVDELAVKGFLFAVVSIVPHNLFAIPSLIIAGTAGIAFALNLFKSRFKRMPINFAQYFFGYSTLMIILAVILVTAGLIESFLTPILMSFITKTVIY</sequence>
<protein>
    <submittedName>
        <fullName evidence="2">Stage II sporulation protein M</fullName>
    </submittedName>
</protein>
<keyword evidence="3" id="KW-1185">Reference proteome</keyword>
<dbReference type="KEGG" id="aar:Acear_1712"/>
<feature type="transmembrane region" description="Helical" evidence="1">
    <location>
        <begin position="141"/>
        <end position="161"/>
    </location>
</feature>
<dbReference type="RefSeq" id="WP_013278662.1">
    <property type="nucleotide sequence ID" value="NC_014378.1"/>
</dbReference>
<dbReference type="Proteomes" id="UP000001661">
    <property type="component" value="Chromosome"/>
</dbReference>
<dbReference type="STRING" id="574087.Acear_1712"/>
<dbReference type="HOGENOM" id="CLU_085980_0_0_9"/>
<feature type="transmembrane region" description="Helical" evidence="1">
    <location>
        <begin position="21"/>
        <end position="40"/>
    </location>
</feature>
<dbReference type="AlphaFoldDB" id="D9QRS6"/>
<feature type="transmembrane region" description="Helical" evidence="1">
    <location>
        <begin position="114"/>
        <end position="135"/>
    </location>
</feature>
<dbReference type="InterPro" id="IPR014196">
    <property type="entry name" value="SpoIIM"/>
</dbReference>
<name>D9QRS6_ACEAZ</name>
<feature type="transmembrane region" description="Helical" evidence="1">
    <location>
        <begin position="173"/>
        <end position="196"/>
    </location>
</feature>